<dbReference type="PANTHER" id="PTHR46796:SF12">
    <property type="entry name" value="HTH-TYPE DNA-BINDING TRANSCRIPTIONAL ACTIVATOR EUTR"/>
    <property type="match status" value="1"/>
</dbReference>
<gene>
    <name evidence="6" type="ORF">WG219_21480</name>
</gene>
<keyword evidence="1" id="KW-0805">Transcription regulation</keyword>
<evidence type="ECO:0000256" key="1">
    <source>
        <dbReference type="ARBA" id="ARBA00023015"/>
    </source>
</evidence>
<dbReference type="Pfam" id="PF14525">
    <property type="entry name" value="AraC_binding_2"/>
    <property type="match status" value="1"/>
</dbReference>
<dbReference type="Proteomes" id="UP001476583">
    <property type="component" value="Chromosome"/>
</dbReference>
<dbReference type="SUPFAM" id="SSF46689">
    <property type="entry name" value="Homeodomain-like"/>
    <property type="match status" value="1"/>
</dbReference>
<dbReference type="Gene3D" id="1.10.10.60">
    <property type="entry name" value="Homeodomain-like"/>
    <property type="match status" value="1"/>
</dbReference>
<dbReference type="InterPro" id="IPR018060">
    <property type="entry name" value="HTH_AraC"/>
</dbReference>
<evidence type="ECO:0000313" key="7">
    <source>
        <dbReference type="Proteomes" id="UP001476583"/>
    </source>
</evidence>
<dbReference type="InterPro" id="IPR009057">
    <property type="entry name" value="Homeodomain-like_sf"/>
</dbReference>
<keyword evidence="7" id="KW-1185">Reference proteome</keyword>
<dbReference type="PANTHER" id="PTHR46796">
    <property type="entry name" value="HTH-TYPE TRANSCRIPTIONAL ACTIVATOR RHAS-RELATED"/>
    <property type="match status" value="1"/>
</dbReference>
<evidence type="ECO:0000256" key="3">
    <source>
        <dbReference type="ARBA" id="ARBA00023163"/>
    </source>
</evidence>
<name>A0ABZ2RFM5_ECTME</name>
<reference evidence="6 7" key="1">
    <citation type="submission" date="2024-03" db="EMBL/GenBank/DDBJ databases">
        <title>Complete genome of BD2.</title>
        <authorList>
            <person name="Cao G."/>
        </authorList>
    </citation>
    <scope>NUCLEOTIDE SEQUENCE [LARGE SCALE GENOMIC DNA]</scope>
    <source>
        <strain evidence="6 7">BD2</strain>
    </source>
</reference>
<dbReference type="SMART" id="SM00342">
    <property type="entry name" value="HTH_ARAC"/>
    <property type="match status" value="1"/>
</dbReference>
<dbReference type="EMBL" id="CP148074">
    <property type="protein sequence ID" value="WXL25831.1"/>
    <property type="molecule type" value="Genomic_DNA"/>
</dbReference>
<accession>A0ABZ2RFM5</accession>
<dbReference type="PROSITE" id="PS01124">
    <property type="entry name" value="HTH_ARAC_FAMILY_2"/>
    <property type="match status" value="1"/>
</dbReference>
<comment type="function">
    <text evidence="4">Regulatory protein of the TOL plasmid xyl operons. XylS activates the xylXYZLTEGFJQKIH operon required for the degradation of toluene, m-xylene and p-xylene.</text>
</comment>
<proteinExistence type="predicted"/>
<evidence type="ECO:0000256" key="2">
    <source>
        <dbReference type="ARBA" id="ARBA00023125"/>
    </source>
</evidence>
<dbReference type="Pfam" id="PF12833">
    <property type="entry name" value="HTH_18"/>
    <property type="match status" value="1"/>
</dbReference>
<protein>
    <submittedName>
        <fullName evidence="6">AraC family transcriptional regulator</fullName>
    </submittedName>
</protein>
<keyword evidence="2" id="KW-0238">DNA-binding</keyword>
<keyword evidence="3" id="KW-0804">Transcription</keyword>
<sequence length="330" mass="37919">MNNRLAKQGYQSLQVLRSRDLDETRKLVADVFCEHRLHNDSGHTLNYQHSYLSTGHISFSQISYGAQVKIQPEKLDSFYLIQIPLAGYDTLQICGREQLSDHRHGSVHGPDESLEMNWSGDCRKLVVRIEREALELHASSLYGHVIQRPLRFYSGMNLDHPACAAWRNTARHIFGELQRSPQLFEMPLIRNQFEQTLMTALLSWQPHNLLAESQQTLPKVLPRHVKLAADYIQANPEENITVECLTAISGVSGRTLFAGFAKFLGMSPMRYLRDVRLDRVHHDLLDPSKPRSVTQVATRWGFYQLGRMASDYRKRFGESPRETLVRGLVR</sequence>
<feature type="domain" description="HTH araC/xylS-type" evidence="5">
    <location>
        <begin position="226"/>
        <end position="326"/>
    </location>
</feature>
<dbReference type="InterPro" id="IPR050204">
    <property type="entry name" value="AraC_XylS_family_regulators"/>
</dbReference>
<evidence type="ECO:0000313" key="6">
    <source>
        <dbReference type="EMBL" id="WXL25831.1"/>
    </source>
</evidence>
<organism evidence="6 7">
    <name type="scientific">Ectopseudomonas mendocina</name>
    <name type="common">Pseudomonas mendocina</name>
    <dbReference type="NCBI Taxonomy" id="300"/>
    <lineage>
        <taxon>Bacteria</taxon>
        <taxon>Pseudomonadati</taxon>
        <taxon>Pseudomonadota</taxon>
        <taxon>Gammaproteobacteria</taxon>
        <taxon>Pseudomonadales</taxon>
        <taxon>Pseudomonadaceae</taxon>
        <taxon>Ectopseudomonas</taxon>
    </lineage>
</organism>
<dbReference type="InterPro" id="IPR035418">
    <property type="entry name" value="AraC-bd_2"/>
</dbReference>
<evidence type="ECO:0000259" key="5">
    <source>
        <dbReference type="PROSITE" id="PS01124"/>
    </source>
</evidence>
<evidence type="ECO:0000256" key="4">
    <source>
        <dbReference type="ARBA" id="ARBA00037345"/>
    </source>
</evidence>